<dbReference type="SUPFAM" id="SSF51126">
    <property type="entry name" value="Pectin lyase-like"/>
    <property type="match status" value="1"/>
</dbReference>
<evidence type="ECO:0000256" key="5">
    <source>
        <dbReference type="ARBA" id="ARBA00022801"/>
    </source>
</evidence>
<evidence type="ECO:0000256" key="6">
    <source>
        <dbReference type="ARBA" id="ARBA00023295"/>
    </source>
</evidence>
<dbReference type="InterPro" id="IPR011050">
    <property type="entry name" value="Pectin_lyase_fold/virulence"/>
</dbReference>
<keyword evidence="6" id="KW-0326">Glycosidase</keyword>
<dbReference type="InterPro" id="IPR056441">
    <property type="entry name" value="Beta-barrel_GLAA-B_II"/>
</dbReference>
<evidence type="ECO:0000256" key="4">
    <source>
        <dbReference type="ARBA" id="ARBA00022737"/>
    </source>
</evidence>
<dbReference type="GO" id="GO:0004557">
    <property type="term" value="F:alpha-galactosidase activity"/>
    <property type="evidence" value="ECO:0007669"/>
    <property type="project" value="UniProtKB-EC"/>
</dbReference>
<accession>A0A559J9C3</accession>
<comment type="catalytic activity">
    <reaction evidence="1">
        <text>Hydrolysis of terminal, non-reducing alpha-D-galactose residues in alpha-D-galactosides, including galactose oligosaccharides, galactomannans and galactolipids.</text>
        <dbReference type="EC" id="3.2.1.22"/>
    </reaction>
</comment>
<keyword evidence="4" id="KW-0677">Repeat</keyword>
<evidence type="ECO:0000256" key="1">
    <source>
        <dbReference type="ARBA" id="ARBA00001255"/>
    </source>
</evidence>
<evidence type="ECO:0000259" key="8">
    <source>
        <dbReference type="Pfam" id="PF23764"/>
    </source>
</evidence>
<dbReference type="Pfam" id="PF23763">
    <property type="entry name" value="Beta-barrel_GLAA-B_I"/>
    <property type="match status" value="1"/>
</dbReference>
<evidence type="ECO:0000256" key="2">
    <source>
        <dbReference type="ARBA" id="ARBA00001271"/>
    </source>
</evidence>
<keyword evidence="10" id="KW-1185">Reference proteome</keyword>
<keyword evidence="3" id="KW-0732">Signal</keyword>
<organism evidence="9 10">
    <name type="scientific">Cohnella terricola</name>
    <dbReference type="NCBI Taxonomy" id="1289167"/>
    <lineage>
        <taxon>Bacteria</taxon>
        <taxon>Bacillati</taxon>
        <taxon>Bacillota</taxon>
        <taxon>Bacilli</taxon>
        <taxon>Bacillales</taxon>
        <taxon>Paenibacillaceae</taxon>
        <taxon>Cohnella</taxon>
    </lineage>
</organism>
<reference evidence="9 10" key="1">
    <citation type="submission" date="2019-07" db="EMBL/GenBank/DDBJ databases">
        <authorList>
            <person name="Kim J."/>
        </authorList>
    </citation>
    <scope>NUCLEOTIDE SEQUENCE [LARGE SCALE GENOMIC DNA]</scope>
    <source>
        <strain evidence="9 10">G13</strain>
    </source>
</reference>
<keyword evidence="5" id="KW-0378">Hydrolase</keyword>
<evidence type="ECO:0000259" key="7">
    <source>
        <dbReference type="Pfam" id="PF23763"/>
    </source>
</evidence>
<feature type="domain" description="GLAA-B beta-barrel" evidence="8">
    <location>
        <begin position="337"/>
        <end position="403"/>
    </location>
</feature>
<dbReference type="Pfam" id="PF23764">
    <property type="entry name" value="Beta-barrel_GLAA-B_II"/>
    <property type="match status" value="1"/>
</dbReference>
<dbReference type="EMBL" id="VNJJ01000016">
    <property type="protein sequence ID" value="TVX96480.1"/>
    <property type="molecule type" value="Genomic_DNA"/>
</dbReference>
<dbReference type="RefSeq" id="WP_144706174.1">
    <property type="nucleotide sequence ID" value="NZ_VNJJ01000016.1"/>
</dbReference>
<evidence type="ECO:0000256" key="3">
    <source>
        <dbReference type="ARBA" id="ARBA00022729"/>
    </source>
</evidence>
<feature type="domain" description="GLAA-B beta-barrel" evidence="7">
    <location>
        <begin position="136"/>
        <end position="214"/>
    </location>
</feature>
<dbReference type="InterPro" id="IPR012334">
    <property type="entry name" value="Pectin_lyas_fold"/>
</dbReference>
<comment type="catalytic activity">
    <reaction evidence="2">
        <text>Hydrolysis of terminal, non-reducing branched (1-&gt;3)-alpha-D-galactosidic residues, producing free D-galactose.</text>
        <dbReference type="EC" id="3.2.1.n1"/>
    </reaction>
</comment>
<proteinExistence type="predicted"/>
<dbReference type="AlphaFoldDB" id="A0A559J9C3"/>
<dbReference type="Gene3D" id="2.160.20.10">
    <property type="entry name" value="Single-stranded right-handed beta-helix, Pectin lyase-like"/>
    <property type="match status" value="1"/>
</dbReference>
<dbReference type="OrthoDB" id="9807299at2"/>
<gene>
    <name evidence="9" type="ORF">FPZ45_20990</name>
</gene>
<dbReference type="Proteomes" id="UP000316330">
    <property type="component" value="Unassembled WGS sequence"/>
</dbReference>
<name>A0A559J9C3_9BACL</name>
<comment type="caution">
    <text evidence="9">The sequence shown here is derived from an EMBL/GenBank/DDBJ whole genome shotgun (WGS) entry which is preliminary data.</text>
</comment>
<evidence type="ECO:0000313" key="10">
    <source>
        <dbReference type="Proteomes" id="UP000316330"/>
    </source>
</evidence>
<protein>
    <submittedName>
        <fullName evidence="9">Right-handed parallel beta-helix repeat-containing protein</fullName>
    </submittedName>
</protein>
<evidence type="ECO:0000313" key="9">
    <source>
        <dbReference type="EMBL" id="TVX96480.1"/>
    </source>
</evidence>
<dbReference type="InterPro" id="IPR057275">
    <property type="entry name" value="Beta-barrel_GLAA-B_I"/>
</dbReference>
<sequence length="568" mass="62759">MVNVNENKPLELSLVDFGVRPDSGEDAGPGLRRAIAAAKRHRGPVKLAVAPGRYDFHPESADRVPYYVTNTASEEENPDPVKTIAIWLKDMNDFELDGGGSLFVFYGKMTMLALDGCVRTTIRDVGFDYSRPTVVEMTIDKLGEGFMDVTVHADTRYDVHDGKLRWVGDGWSFLEGPVQAYDPIRDATWRIGNVLARAAKVEETAPGRIRFFYEGRDSGEALEAGWVLQARDGIRDQVGAFIHRCKDVRWERVGVHFMHGLGIVGQFSENLNFRQLNLSPRPETGRTVAAFADFVHLSGCRGVVEIADSVFSGAHDDAINVHGTHLRIVGAPTGDELAVRFMHPQTYGFEAFGAGDEIEFVRPGTLLPYATGRVKEARLTEPRVMLLKLEDRLPEGIGEGDVIENVTWTPELRVTGCSFSRIPTRGVLATTRRPVVLASNVFKRLRMSAVLVADDAASWYESGRVEDLTIRDNRFVACGEPGCAVISIMPENEEVDEDAPVHRNIRVAVNVFETSRASFLLEAKSTQGIAFFGNEIRSATGPTAPEDTVRLLACSDVDVRDNCYHGME</sequence>